<reference evidence="1 2" key="1">
    <citation type="journal article" date="2011" name="Environ. Microbiol.">
        <title>Genome of alkaliphilic Bacillus pseudofirmus OF4 reveals adaptations that support the ability to grow in an external pH range from 7.5 to 11.4.</title>
        <authorList>
            <person name="Janto B."/>
            <person name="Ahmed A."/>
            <person name="Ito M."/>
            <person name="Liu J."/>
            <person name="Hicks D.B."/>
            <person name="Pagni S."/>
            <person name="Fackelmayer O.J."/>
            <person name="Smith T.A."/>
            <person name="Earl J."/>
            <person name="Elbourne L.D."/>
            <person name="Hassan K."/>
            <person name="Paulsen I.T."/>
            <person name="Kolsto A.B."/>
            <person name="Tourasse N.J."/>
            <person name="Ehrlich G.D."/>
            <person name="Boissy R."/>
            <person name="Ivey D.M."/>
            <person name="Li G."/>
            <person name="Xue Y."/>
            <person name="Ma Y."/>
            <person name="Hu F.Z."/>
            <person name="Krulwich T.A."/>
        </authorList>
    </citation>
    <scope>NUCLEOTIDE SEQUENCE [LARGE SCALE GENOMIC DNA]</scope>
    <source>
        <strain evidence="2">ATCC BAA-2126 / JCM 17055 / OF4</strain>
    </source>
</reference>
<keyword evidence="2" id="KW-1185">Reference proteome</keyword>
<proteinExistence type="predicted"/>
<evidence type="ECO:0000313" key="2">
    <source>
        <dbReference type="Proteomes" id="UP000001544"/>
    </source>
</evidence>
<gene>
    <name evidence="1" type="ordered locus">BpOF4_19105</name>
</gene>
<accession>D3FSZ5</accession>
<dbReference type="AlphaFoldDB" id="D3FSZ5"/>
<dbReference type="HOGENOM" id="CLU_3395158_0_0_9"/>
<dbReference type="EMBL" id="CP001878">
    <property type="protein sequence ID" value="ADC51860.1"/>
    <property type="molecule type" value="Genomic_DNA"/>
</dbReference>
<evidence type="ECO:0000313" key="1">
    <source>
        <dbReference type="EMBL" id="ADC51860.1"/>
    </source>
</evidence>
<organism evidence="1 2">
    <name type="scientific">Alkalihalophilus pseudofirmus (strain ATCC BAA-2126 / JCM 17055 / OF4)</name>
    <name type="common">Bacillus pseudofirmus</name>
    <dbReference type="NCBI Taxonomy" id="398511"/>
    <lineage>
        <taxon>Bacteria</taxon>
        <taxon>Bacillati</taxon>
        <taxon>Bacillota</taxon>
        <taxon>Bacilli</taxon>
        <taxon>Bacillales</taxon>
        <taxon>Bacillaceae</taxon>
        <taxon>Alkalihalophilus</taxon>
    </lineage>
</organism>
<dbReference type="Proteomes" id="UP000001544">
    <property type="component" value="Chromosome"/>
</dbReference>
<protein>
    <submittedName>
        <fullName evidence="1">Uncharacterized protein</fullName>
    </submittedName>
</protein>
<dbReference type="STRING" id="398511.BpOF4_19105"/>
<dbReference type="KEGG" id="bpf:BpOF4_19105"/>
<sequence>MNITDSAKAFLEETMQEHGLKTIRVVFAGMG</sequence>
<name>D3FSZ5_ALKPO</name>